<reference evidence="1 2" key="1">
    <citation type="journal article" date="2019" name="Sci. Rep.">
        <title>Orb-weaving spider Araneus ventricosus genome elucidates the spidroin gene catalogue.</title>
        <authorList>
            <person name="Kono N."/>
            <person name="Nakamura H."/>
            <person name="Ohtoshi R."/>
            <person name="Moran D.A.P."/>
            <person name="Shinohara A."/>
            <person name="Yoshida Y."/>
            <person name="Fujiwara M."/>
            <person name="Mori M."/>
            <person name="Tomita M."/>
            <person name="Arakawa K."/>
        </authorList>
    </citation>
    <scope>NUCLEOTIDE SEQUENCE [LARGE SCALE GENOMIC DNA]</scope>
</reference>
<protein>
    <submittedName>
        <fullName evidence="1">Uncharacterized protein</fullName>
    </submittedName>
</protein>
<accession>A0A4Y2EN42</accession>
<gene>
    <name evidence="1" type="ORF">AVEN_143901_1</name>
</gene>
<evidence type="ECO:0000313" key="1">
    <source>
        <dbReference type="EMBL" id="GBM29416.1"/>
    </source>
</evidence>
<dbReference type="EMBL" id="BGPR01000636">
    <property type="protein sequence ID" value="GBM29416.1"/>
    <property type="molecule type" value="Genomic_DNA"/>
</dbReference>
<sequence>MAMTIVNINSQNSPRHILCTSDNVCTNRRKLLKTHPVVTGLGNTVGVGVRQLSNPMLRQKPLYKRSDIMPCIIGPRGPPTPMLVFDAFTPINKLFNRLSAEAR</sequence>
<dbReference type="Proteomes" id="UP000499080">
    <property type="component" value="Unassembled WGS sequence"/>
</dbReference>
<keyword evidence="2" id="KW-1185">Reference proteome</keyword>
<proteinExistence type="predicted"/>
<dbReference type="AlphaFoldDB" id="A0A4Y2EN42"/>
<organism evidence="1 2">
    <name type="scientific">Araneus ventricosus</name>
    <name type="common">Orbweaver spider</name>
    <name type="synonym">Epeira ventricosa</name>
    <dbReference type="NCBI Taxonomy" id="182803"/>
    <lineage>
        <taxon>Eukaryota</taxon>
        <taxon>Metazoa</taxon>
        <taxon>Ecdysozoa</taxon>
        <taxon>Arthropoda</taxon>
        <taxon>Chelicerata</taxon>
        <taxon>Arachnida</taxon>
        <taxon>Araneae</taxon>
        <taxon>Araneomorphae</taxon>
        <taxon>Entelegynae</taxon>
        <taxon>Araneoidea</taxon>
        <taxon>Araneidae</taxon>
        <taxon>Araneus</taxon>
    </lineage>
</organism>
<evidence type="ECO:0000313" key="2">
    <source>
        <dbReference type="Proteomes" id="UP000499080"/>
    </source>
</evidence>
<comment type="caution">
    <text evidence="1">The sequence shown here is derived from an EMBL/GenBank/DDBJ whole genome shotgun (WGS) entry which is preliminary data.</text>
</comment>
<name>A0A4Y2EN42_ARAVE</name>